<dbReference type="Proteomes" id="UP000295260">
    <property type="component" value="Unassembled WGS sequence"/>
</dbReference>
<dbReference type="AlphaFoldDB" id="A0A4R6Q8A0"/>
<accession>A0A4R6Q8A0</accession>
<dbReference type="EMBL" id="SNXR01000014">
    <property type="protein sequence ID" value="TDP58784.1"/>
    <property type="molecule type" value="Genomic_DNA"/>
</dbReference>
<evidence type="ECO:0008006" key="3">
    <source>
        <dbReference type="Google" id="ProtNLM"/>
    </source>
</evidence>
<proteinExistence type="predicted"/>
<keyword evidence="2" id="KW-1185">Reference proteome</keyword>
<protein>
    <recommendedName>
        <fullName evidence="3">ParE-like toxin of type II ParDE toxin-antitoxin system</fullName>
    </recommendedName>
</protein>
<reference evidence="1 2" key="1">
    <citation type="submission" date="2019-03" db="EMBL/GenBank/DDBJ databases">
        <title>Genomic Encyclopedia of Archaeal and Bacterial Type Strains, Phase II (KMG-II): from individual species to whole genera.</title>
        <authorList>
            <person name="Goeker M."/>
        </authorList>
    </citation>
    <scope>NUCLEOTIDE SEQUENCE [LARGE SCALE GENOMIC DNA]</scope>
    <source>
        <strain evidence="1 2">DSM 25687</strain>
    </source>
</reference>
<comment type="caution">
    <text evidence="1">The sequence shown here is derived from an EMBL/GenBank/DDBJ whole genome shotgun (WGS) entry which is preliminary data.</text>
</comment>
<gene>
    <name evidence="1" type="ORF">BC748_2023</name>
</gene>
<evidence type="ECO:0000313" key="2">
    <source>
        <dbReference type="Proteomes" id="UP000295260"/>
    </source>
</evidence>
<evidence type="ECO:0000313" key="1">
    <source>
        <dbReference type="EMBL" id="TDP58784.1"/>
    </source>
</evidence>
<organism evidence="1 2">
    <name type="scientific">Flavobacterium dankookense</name>
    <dbReference type="NCBI Taxonomy" id="706186"/>
    <lineage>
        <taxon>Bacteria</taxon>
        <taxon>Pseudomonadati</taxon>
        <taxon>Bacteroidota</taxon>
        <taxon>Flavobacteriia</taxon>
        <taxon>Flavobacteriales</taxon>
        <taxon>Flavobacteriaceae</taxon>
        <taxon>Flavobacterium</taxon>
    </lineage>
</organism>
<name>A0A4R6Q8A0_9FLAO</name>
<sequence>MEIAKKEVIRSIFYLKDIQDIFEYGETTFGERAALIFYDELKLIVRNF</sequence>